<dbReference type="Proteomes" id="UP001062846">
    <property type="component" value="Chromosome 6"/>
</dbReference>
<gene>
    <name evidence="1" type="ORF">RHMOL_Rhmol06G0158000</name>
</gene>
<sequence length="87" mass="9774">MGMTLEDVQQLLGILVTGLTVFMEDKRDAKNLLMTMLCVSKDVVKAELSCGSVKLSWLEMYFREVNEGDTDVRVDHCALAYLLSRAD</sequence>
<keyword evidence="2" id="KW-1185">Reference proteome</keyword>
<reference evidence="1" key="1">
    <citation type="submission" date="2022-02" db="EMBL/GenBank/DDBJ databases">
        <title>Plant Genome Project.</title>
        <authorList>
            <person name="Zhang R.-G."/>
        </authorList>
    </citation>
    <scope>NUCLEOTIDE SEQUENCE</scope>
    <source>
        <strain evidence="1">AT1</strain>
    </source>
</reference>
<comment type="caution">
    <text evidence="1">The sequence shown here is derived from an EMBL/GenBank/DDBJ whole genome shotgun (WGS) entry which is preliminary data.</text>
</comment>
<accession>A0ACC0NCN2</accession>
<protein>
    <submittedName>
        <fullName evidence="1">Uncharacterized protein</fullName>
    </submittedName>
</protein>
<name>A0ACC0NCN2_RHOML</name>
<evidence type="ECO:0000313" key="2">
    <source>
        <dbReference type="Proteomes" id="UP001062846"/>
    </source>
</evidence>
<proteinExistence type="predicted"/>
<dbReference type="EMBL" id="CM046393">
    <property type="protein sequence ID" value="KAI8551092.1"/>
    <property type="molecule type" value="Genomic_DNA"/>
</dbReference>
<evidence type="ECO:0000313" key="1">
    <source>
        <dbReference type="EMBL" id="KAI8551092.1"/>
    </source>
</evidence>
<organism evidence="1 2">
    <name type="scientific">Rhododendron molle</name>
    <name type="common">Chinese azalea</name>
    <name type="synonym">Azalea mollis</name>
    <dbReference type="NCBI Taxonomy" id="49168"/>
    <lineage>
        <taxon>Eukaryota</taxon>
        <taxon>Viridiplantae</taxon>
        <taxon>Streptophyta</taxon>
        <taxon>Embryophyta</taxon>
        <taxon>Tracheophyta</taxon>
        <taxon>Spermatophyta</taxon>
        <taxon>Magnoliopsida</taxon>
        <taxon>eudicotyledons</taxon>
        <taxon>Gunneridae</taxon>
        <taxon>Pentapetalae</taxon>
        <taxon>asterids</taxon>
        <taxon>Ericales</taxon>
        <taxon>Ericaceae</taxon>
        <taxon>Ericoideae</taxon>
        <taxon>Rhodoreae</taxon>
        <taxon>Rhododendron</taxon>
    </lineage>
</organism>